<reference evidence="2 3" key="1">
    <citation type="journal article" date="2019" name="Nat. Microbiol.">
        <title>Mediterranean grassland soil C-N compound turnover is dependent on rainfall and depth, and is mediated by genomically divergent microorganisms.</title>
        <authorList>
            <person name="Diamond S."/>
            <person name="Andeer P.F."/>
            <person name="Li Z."/>
            <person name="Crits-Christoph A."/>
            <person name="Burstein D."/>
            <person name="Anantharaman K."/>
            <person name="Lane K.R."/>
            <person name="Thomas B.C."/>
            <person name="Pan C."/>
            <person name="Northen T.R."/>
            <person name="Banfield J.F."/>
        </authorList>
    </citation>
    <scope>NUCLEOTIDE SEQUENCE [LARGE SCALE GENOMIC DNA]</scope>
    <source>
        <strain evidence="2">WS_3</strain>
    </source>
</reference>
<name>A0A538SIK3_UNCEI</name>
<gene>
    <name evidence="2" type="ORF">E6K73_06440</name>
</gene>
<evidence type="ECO:0000256" key="1">
    <source>
        <dbReference type="SAM" id="MobiDB-lite"/>
    </source>
</evidence>
<comment type="caution">
    <text evidence="2">The sequence shown here is derived from an EMBL/GenBank/DDBJ whole genome shotgun (WGS) entry which is preliminary data.</text>
</comment>
<dbReference type="AlphaFoldDB" id="A0A538SIK3"/>
<feature type="compositionally biased region" description="Basic and acidic residues" evidence="1">
    <location>
        <begin position="61"/>
        <end position="70"/>
    </location>
</feature>
<organism evidence="2 3">
    <name type="scientific">Eiseniibacteriota bacterium</name>
    <dbReference type="NCBI Taxonomy" id="2212470"/>
    <lineage>
        <taxon>Bacteria</taxon>
        <taxon>Candidatus Eiseniibacteriota</taxon>
    </lineage>
</organism>
<feature type="region of interest" description="Disordered" evidence="1">
    <location>
        <begin position="1"/>
        <end position="70"/>
    </location>
</feature>
<sequence length="70" mass="7218">MRAEIGEAAEGESPEQGIPGAGVKGVSGLMSLSRSATALDDASGEAALSPAIASQASRSAWRQEETRFRR</sequence>
<accession>A0A538SIK3</accession>
<dbReference type="EMBL" id="VBOT01000078">
    <property type="protein sequence ID" value="TMQ51200.1"/>
    <property type="molecule type" value="Genomic_DNA"/>
</dbReference>
<evidence type="ECO:0000313" key="2">
    <source>
        <dbReference type="EMBL" id="TMQ51200.1"/>
    </source>
</evidence>
<protein>
    <submittedName>
        <fullName evidence="2">Uncharacterized protein</fullName>
    </submittedName>
</protein>
<proteinExistence type="predicted"/>
<dbReference type="Proteomes" id="UP000320184">
    <property type="component" value="Unassembled WGS sequence"/>
</dbReference>
<evidence type="ECO:0000313" key="3">
    <source>
        <dbReference type="Proteomes" id="UP000320184"/>
    </source>
</evidence>